<keyword evidence="3" id="KW-1185">Reference proteome</keyword>
<proteinExistence type="predicted"/>
<evidence type="ECO:0000313" key="2">
    <source>
        <dbReference type="EMBL" id="SFI23166.1"/>
    </source>
</evidence>
<dbReference type="AlphaFoldDB" id="A0A1I3GI71"/>
<protein>
    <submittedName>
        <fullName evidence="2">Ferritin-like</fullName>
    </submittedName>
</protein>
<dbReference type="RefSeq" id="WP_092049763.1">
    <property type="nucleotide sequence ID" value="NZ_FOQD01000007.1"/>
</dbReference>
<accession>A0A1I3GI71</accession>
<dbReference type="Pfam" id="PF12902">
    <property type="entry name" value="Ferritin-like"/>
    <property type="match status" value="1"/>
</dbReference>
<dbReference type="InterPro" id="IPR026820">
    <property type="entry name" value="VioB/RebD_dom"/>
</dbReference>
<evidence type="ECO:0000313" key="3">
    <source>
        <dbReference type="Proteomes" id="UP000199518"/>
    </source>
</evidence>
<name>A0A1I3GI71_9PLAN</name>
<sequence length="531" mass="57686">MEKICQLSWGPPATLDAAETWGAAPGEQAAAFAVAPPTRKKKISDADVMRRMIKATGGLPNVPAEFAGSAVAEAEFLLQVASEVEHGLLVLYLYAAYSTNDTQTTPPSTPAPFDAEGWQTRLLNIAIQEMDHLLNVQNMLLAVGKKPYFGRGNFPPLPDRAKFYPFPFQFEPLSQISLGKYVSAESPDPVLGMIDQSKLTEDQKTWLPRAVASGKAGAMQSINHVGVIYAKLYWMLQDDGTPVLPWLLPKEQFEKVRHVTDIDLPNLSTSILLQGKFDEGFQGDEGPEPPDAESEHRVIWTLDSRAKMRAAIAQIAEQGEGTKIASDSHFVSFLQLFGEFVTKVDAGSPIPVLPVPTHPNTANDPATEGGRITHPVTLLWARLFNARYRILIAELALIMSESVKENLADGAATGLASRPRLIGDAISREMRQPFGIRGLAKRLTAMPLKADGSGNAGAPFEMPAAPLPTEPTAIRDLLLTFFDESKLIVDDLLALTGSDALPQHDRDGLTNALIAKDKPMRSDVALMKLSP</sequence>
<dbReference type="Proteomes" id="UP000199518">
    <property type="component" value="Unassembled WGS sequence"/>
</dbReference>
<dbReference type="InterPro" id="IPR012347">
    <property type="entry name" value="Ferritin-like"/>
</dbReference>
<feature type="domain" description="Iminophenyl-pyruvate dimer synthase" evidence="1">
    <location>
        <begin position="78"/>
        <end position="233"/>
    </location>
</feature>
<gene>
    <name evidence="2" type="ORF">SAMN05421753_1076</name>
</gene>
<dbReference type="Gene3D" id="1.20.1260.10">
    <property type="match status" value="1"/>
</dbReference>
<evidence type="ECO:0000259" key="1">
    <source>
        <dbReference type="Pfam" id="PF12902"/>
    </source>
</evidence>
<organism evidence="2 3">
    <name type="scientific">Planctomicrobium piriforme</name>
    <dbReference type="NCBI Taxonomy" id="1576369"/>
    <lineage>
        <taxon>Bacteria</taxon>
        <taxon>Pseudomonadati</taxon>
        <taxon>Planctomycetota</taxon>
        <taxon>Planctomycetia</taxon>
        <taxon>Planctomycetales</taxon>
        <taxon>Planctomycetaceae</taxon>
        <taxon>Planctomicrobium</taxon>
    </lineage>
</organism>
<dbReference type="STRING" id="1576369.SAMN05421753_1076"/>
<reference evidence="3" key="1">
    <citation type="submission" date="2016-10" db="EMBL/GenBank/DDBJ databases">
        <authorList>
            <person name="Varghese N."/>
            <person name="Submissions S."/>
        </authorList>
    </citation>
    <scope>NUCLEOTIDE SEQUENCE [LARGE SCALE GENOMIC DNA]</scope>
    <source>
        <strain evidence="3">DSM 26348</strain>
    </source>
</reference>
<dbReference type="EMBL" id="FOQD01000007">
    <property type="protein sequence ID" value="SFI23166.1"/>
    <property type="molecule type" value="Genomic_DNA"/>
</dbReference>
<dbReference type="OrthoDB" id="2874181at2"/>